<dbReference type="Pfam" id="PF00675">
    <property type="entry name" value="Peptidase_M16"/>
    <property type="match status" value="1"/>
</dbReference>
<dbReference type="STRING" id="1817841.A3B10_03535"/>
<reference evidence="5 6" key="1">
    <citation type="journal article" date="2016" name="Nat. Commun.">
        <title>Thousands of microbial genomes shed light on interconnected biogeochemical processes in an aquifer system.</title>
        <authorList>
            <person name="Anantharaman K."/>
            <person name="Brown C.T."/>
            <person name="Hug L.A."/>
            <person name="Sharon I."/>
            <person name="Castelle C.J."/>
            <person name="Probst A.J."/>
            <person name="Thomas B.C."/>
            <person name="Singh A."/>
            <person name="Wilkins M.J."/>
            <person name="Karaoz U."/>
            <person name="Brodie E.L."/>
            <person name="Williams K.H."/>
            <person name="Hubbard S.S."/>
            <person name="Banfield J.F."/>
        </authorList>
    </citation>
    <scope>NUCLEOTIDE SEQUENCE [LARGE SCALE GENOMIC DNA]</scope>
</reference>
<evidence type="ECO:0000313" key="6">
    <source>
        <dbReference type="Proteomes" id="UP000177281"/>
    </source>
</evidence>
<feature type="domain" description="Peptidase M16 N-terminal" evidence="3">
    <location>
        <begin position="20"/>
        <end position="159"/>
    </location>
</feature>
<dbReference type="Gene3D" id="3.30.830.10">
    <property type="entry name" value="Metalloenzyme, LuxS/M16 peptidase-like"/>
    <property type="match status" value="2"/>
</dbReference>
<dbReference type="InterPro" id="IPR007863">
    <property type="entry name" value="Peptidase_M16_C"/>
</dbReference>
<evidence type="ECO:0000256" key="2">
    <source>
        <dbReference type="RuleBase" id="RU004447"/>
    </source>
</evidence>
<sequence length="421" mass="47714">MYHKKIFKNGLTLLTVPIPTALSITMSVFVKAGSRYEEARINGISHFLEHLHFKGTKKFPTAKKLSEIVDSIGGEFNANTGKEHTQYFIRAAAEHLPLITEVLTDLVQNPLFDEKEIEREKGVIIEEINMYKDNPQIHIESLFEETMWPNTPLGKDIAGSAEVIRSIKRTDIIDYRKKWYQPSNTIVAVAGKFDEKEFEKLIEQSWGRVSGKTIQKFVPVNQGQTSPQVSVQNKPSEQAHLMLGFKAFDYNHRQNPGLQVLSTVLGGGMSSRLFIQIRERRGLAYYVGSSVNNYRDTGNFYVRAGLKVSSAPQALEVILAELKKMVSDKITPKELNKAKEYIKGKIVLAMEDPHGTLDWYLTQTAFMKKIESPKEAFAKLEKVTSQEVQQLATKLFDPRNLVVSVIGPFADKMVFEKKMKL</sequence>
<comment type="similarity">
    <text evidence="1 2">Belongs to the peptidase M16 family.</text>
</comment>
<dbReference type="PROSITE" id="PS00143">
    <property type="entry name" value="INSULINASE"/>
    <property type="match status" value="1"/>
</dbReference>
<dbReference type="GO" id="GO:0046872">
    <property type="term" value="F:metal ion binding"/>
    <property type="evidence" value="ECO:0007669"/>
    <property type="project" value="InterPro"/>
</dbReference>
<gene>
    <name evidence="5" type="ORF">A3B10_03535</name>
</gene>
<evidence type="ECO:0008006" key="7">
    <source>
        <dbReference type="Google" id="ProtNLM"/>
    </source>
</evidence>
<dbReference type="Pfam" id="PF05193">
    <property type="entry name" value="Peptidase_M16_C"/>
    <property type="match status" value="1"/>
</dbReference>
<dbReference type="InterPro" id="IPR011765">
    <property type="entry name" value="Pept_M16_N"/>
</dbReference>
<name>A0A1F5PY31_9BACT</name>
<dbReference type="InterPro" id="IPR011249">
    <property type="entry name" value="Metalloenz_LuxS/M16"/>
</dbReference>
<dbReference type="AlphaFoldDB" id="A0A1F5PY31"/>
<evidence type="ECO:0000313" key="5">
    <source>
        <dbReference type="EMBL" id="OGE94835.1"/>
    </source>
</evidence>
<protein>
    <recommendedName>
        <fullName evidence="7">Peptidase M16</fullName>
    </recommendedName>
</protein>
<proteinExistence type="inferred from homology"/>
<dbReference type="InterPro" id="IPR050361">
    <property type="entry name" value="MPP/UQCRC_Complex"/>
</dbReference>
<dbReference type="GO" id="GO:0006508">
    <property type="term" value="P:proteolysis"/>
    <property type="evidence" value="ECO:0007669"/>
    <property type="project" value="InterPro"/>
</dbReference>
<evidence type="ECO:0000259" key="4">
    <source>
        <dbReference type="Pfam" id="PF05193"/>
    </source>
</evidence>
<dbReference type="InterPro" id="IPR001431">
    <property type="entry name" value="Pept_M16_Zn_BS"/>
</dbReference>
<feature type="domain" description="Peptidase M16 C-terminal" evidence="4">
    <location>
        <begin position="166"/>
        <end position="340"/>
    </location>
</feature>
<dbReference type="PANTHER" id="PTHR11851:SF49">
    <property type="entry name" value="MITOCHONDRIAL-PROCESSING PEPTIDASE SUBUNIT ALPHA"/>
    <property type="match status" value="1"/>
</dbReference>
<dbReference type="PANTHER" id="PTHR11851">
    <property type="entry name" value="METALLOPROTEASE"/>
    <property type="match status" value="1"/>
</dbReference>
<comment type="caution">
    <text evidence="5">The sequence shown here is derived from an EMBL/GenBank/DDBJ whole genome shotgun (WGS) entry which is preliminary data.</text>
</comment>
<accession>A0A1F5PY31</accession>
<organism evidence="5 6">
    <name type="scientific">Candidatus Doudnabacteria bacterium RIFCSPLOWO2_01_FULL_44_21</name>
    <dbReference type="NCBI Taxonomy" id="1817841"/>
    <lineage>
        <taxon>Bacteria</taxon>
        <taxon>Candidatus Doudnaibacteriota</taxon>
    </lineage>
</organism>
<dbReference type="Proteomes" id="UP000177281">
    <property type="component" value="Unassembled WGS sequence"/>
</dbReference>
<evidence type="ECO:0000256" key="1">
    <source>
        <dbReference type="ARBA" id="ARBA00007261"/>
    </source>
</evidence>
<dbReference type="EMBL" id="MFFB01000007">
    <property type="protein sequence ID" value="OGE94835.1"/>
    <property type="molecule type" value="Genomic_DNA"/>
</dbReference>
<dbReference type="SUPFAM" id="SSF63411">
    <property type="entry name" value="LuxS/MPP-like metallohydrolase"/>
    <property type="match status" value="2"/>
</dbReference>
<evidence type="ECO:0000259" key="3">
    <source>
        <dbReference type="Pfam" id="PF00675"/>
    </source>
</evidence>
<dbReference type="GO" id="GO:0004222">
    <property type="term" value="F:metalloendopeptidase activity"/>
    <property type="evidence" value="ECO:0007669"/>
    <property type="project" value="InterPro"/>
</dbReference>